<keyword evidence="5" id="KW-1185">Reference proteome</keyword>
<dbReference type="Pfam" id="PF13195">
    <property type="entry name" value="DUF4011"/>
    <property type="match status" value="1"/>
</dbReference>
<dbReference type="FunFam" id="3.40.960.10:FF:000002">
    <property type="entry name" value="DNA helicase related protein"/>
    <property type="match status" value="1"/>
</dbReference>
<organism evidence="4 5">
    <name type="scientific">Neobacillus rhizophilus</name>
    <dbReference type="NCBI Taxonomy" id="2833579"/>
    <lineage>
        <taxon>Bacteria</taxon>
        <taxon>Bacillati</taxon>
        <taxon>Bacillota</taxon>
        <taxon>Bacilli</taxon>
        <taxon>Bacillales</taxon>
        <taxon>Bacillaceae</taxon>
        <taxon>Neobacillus</taxon>
    </lineage>
</organism>
<dbReference type="GO" id="GO:0004386">
    <property type="term" value="F:helicase activity"/>
    <property type="evidence" value="ECO:0007669"/>
    <property type="project" value="InterPro"/>
</dbReference>
<dbReference type="Proteomes" id="UP000679749">
    <property type="component" value="Unassembled WGS sequence"/>
</dbReference>
<feature type="domain" description="DNA2/NAM7 helicase helicase" evidence="1">
    <location>
        <begin position="714"/>
        <end position="859"/>
    </location>
</feature>
<dbReference type="PANTHER" id="PTHR10887:SF530">
    <property type="entry name" value="SUPERFAMILY I DNA HELICASES"/>
    <property type="match status" value="1"/>
</dbReference>
<dbReference type="InterPro" id="IPR011335">
    <property type="entry name" value="Restrct_endonuc-II-like"/>
</dbReference>
<dbReference type="InterPro" id="IPR045055">
    <property type="entry name" value="DNA2/NAM7-like"/>
</dbReference>
<dbReference type="Gene3D" id="3.40.960.10">
    <property type="entry name" value="VSR Endonuclease"/>
    <property type="match status" value="1"/>
</dbReference>
<dbReference type="RefSeq" id="WP_213119507.1">
    <property type="nucleotide sequence ID" value="NZ_JAGYPF010000004.1"/>
</dbReference>
<proteinExistence type="predicted"/>
<evidence type="ECO:0000259" key="1">
    <source>
        <dbReference type="Pfam" id="PF13086"/>
    </source>
</evidence>
<dbReference type="SUPFAM" id="SSF52540">
    <property type="entry name" value="P-loop containing nucleoside triphosphate hydrolases"/>
    <property type="match status" value="1"/>
</dbReference>
<dbReference type="PANTHER" id="PTHR10887">
    <property type="entry name" value="DNA2/NAM7 HELICASE FAMILY"/>
    <property type="match status" value="1"/>
</dbReference>
<dbReference type="EMBL" id="JAGYPF010000004">
    <property type="protein sequence ID" value="MBS4215012.1"/>
    <property type="molecule type" value="Genomic_DNA"/>
</dbReference>
<evidence type="ECO:0000313" key="4">
    <source>
        <dbReference type="EMBL" id="MBS4215012.1"/>
    </source>
</evidence>
<dbReference type="AlphaFoldDB" id="A0A942U9D2"/>
<dbReference type="InterPro" id="IPR041677">
    <property type="entry name" value="DNA2/NAM7_AAA_11"/>
</dbReference>
<gene>
    <name evidence="4" type="ORF">KHA99_21430</name>
</gene>
<name>A0A942U9D2_9BACI</name>
<evidence type="ECO:0000313" key="5">
    <source>
        <dbReference type="Proteomes" id="UP000679749"/>
    </source>
</evidence>
<dbReference type="SUPFAM" id="SSF52980">
    <property type="entry name" value="Restriction endonuclease-like"/>
    <property type="match status" value="1"/>
</dbReference>
<dbReference type="InterPro" id="IPR025103">
    <property type="entry name" value="DUF4011"/>
</dbReference>
<feature type="domain" description="Restriction endonuclease type II-like" evidence="3">
    <location>
        <begin position="1141"/>
        <end position="1238"/>
    </location>
</feature>
<dbReference type="InterPro" id="IPR047187">
    <property type="entry name" value="SF1_C_Upf1"/>
</dbReference>
<dbReference type="InterPro" id="IPR027417">
    <property type="entry name" value="P-loop_NTPase"/>
</dbReference>
<dbReference type="Pfam" id="PF18741">
    <property type="entry name" value="MTES_1575"/>
    <property type="match status" value="1"/>
</dbReference>
<comment type="caution">
    <text evidence="4">The sequence shown here is derived from an EMBL/GenBank/DDBJ whole genome shotgun (WGS) entry which is preliminary data.</text>
</comment>
<dbReference type="InterPro" id="IPR041679">
    <property type="entry name" value="DNA2/NAM7-like_C"/>
</dbReference>
<dbReference type="Pfam" id="PF13087">
    <property type="entry name" value="AAA_12"/>
    <property type="match status" value="1"/>
</dbReference>
<protein>
    <submittedName>
        <fullName evidence="4">DUF4011 domain-containing protein</fullName>
    </submittedName>
</protein>
<dbReference type="InterPro" id="IPR049468">
    <property type="entry name" value="Restrct_endonuc-II-like_dom"/>
</dbReference>
<dbReference type="CDD" id="cd18808">
    <property type="entry name" value="SF1_C_Upf1"/>
    <property type="match status" value="1"/>
</dbReference>
<evidence type="ECO:0000259" key="3">
    <source>
        <dbReference type="Pfam" id="PF18741"/>
    </source>
</evidence>
<sequence length="1253" mass="145399">MKDKLIHMRDKLNDISRRNRSIRLLKIYNKWSFDLTELDRLSILSKEKVSSTIVEQVIKQSKREITLLKPSLDNEASMVIAKKLTDLYRNIKGIEEETGIHDFYLGFPFITGTLSDGTFFQAPLFLYPVRLEKNNVNSQKWVLKSDEGEPQINRTLFLAFKKMNNLNFSEEFFDQAAEMAAEYDFEKWLSFLKQYEMNVSFTSKGITKLKEYKKDEVPPVVNLTLLENAIIGNFPQGGSSLVKDYEELIELSEDSDLSLAGDLIDPKDIDHDNKQDDFTDEAVNDSENPEILNLLQTDGSQEEILKEARYKKGLVVHGPPGTGKSQVIVNLVTDALYQEKKVLIVCQKRAALDVVFQRLDSLGLSRYVALVHDEKNDRKNLYPKVGSVLEQNQVYFENAVNELSSTSKKLSAQEELLNKIANSLYEYQDFGLRLYDLYGIAKPVEDTTQIIDLTEVLPSLNKDLLEDISEKVYTYAEWYDRFGKEDYPLKDRKSFADFNMKEKLQAIEMLNDLIDKARKSVEYLNSLDHKKITPAYTWIIENKLDKIYPDLDDGNKRTLHGLRLWWWTSVSGKAIIEELLDGAKFKGTSSTEWIKVKKSLVIMHELAKVTKAMADETEKLKKYLDDAMVEAFKNRISEGDIPFGELDKIVEYFHRDFDELQQMDDYWKKCSDLEKKVIQLLKQKTSMNELTPPEYWVELFKNSAYVHWIDLTEKKHPEVQKISTNEFSRIRESFATLIQEKRKVATEFLIHKQTKKVETVQTTHSRSMRELKHQVNKKRQVWPLRKLVNEFAGEGLVDIMPIWLASPEIVSSIFPLKEGLFDIVIFDEASQCTVESGIPAVYRAKQVIIAGDEKQLPPFNMFQSSFINEDDEEEEYDTDESVSLLNLAKRRFPEKLLQWHYRSKYEELINFSNHAFYNGHVQIAPNVVPFKKPPAMKWLKVEGRWINQSNEVEAIEVVNILKDILIKQQGKTVGIITFNAKQQSKIQDIIDKKLNEDKEFNSVYNQMMSKDLDERVFIKNIENVQGDERDIILFSIGYAKNEEGKIYNRFGLLNSKGGENRLNVAVTRAKEGIIVVSSIEPEELNVANTSHMGPKLLKSYLKYVRAVAQAEMDQIKAVVQEINENVNTHIQDKELHFDSPFEEQVYKQLRNLGYEVTTQVGMSGYRIDLGVVHPHDSSRYILGIECDGAMYHSSANAKERDVYRQKFLESRGWTIERIWSRNWWKNPSAEIERIDQRIKEILKRENVREKVLN</sequence>
<dbReference type="Pfam" id="PF13086">
    <property type="entry name" value="AAA_11"/>
    <property type="match status" value="2"/>
</dbReference>
<feature type="domain" description="DNA2/NAM7 helicase-like C-terminal" evidence="2">
    <location>
        <begin position="892"/>
        <end position="1078"/>
    </location>
</feature>
<feature type="domain" description="DNA2/NAM7 helicase helicase" evidence="1">
    <location>
        <begin position="297"/>
        <end position="420"/>
    </location>
</feature>
<evidence type="ECO:0000259" key="2">
    <source>
        <dbReference type="Pfam" id="PF13087"/>
    </source>
</evidence>
<accession>A0A942U9D2</accession>
<dbReference type="Gene3D" id="3.40.50.300">
    <property type="entry name" value="P-loop containing nucleotide triphosphate hydrolases"/>
    <property type="match status" value="3"/>
</dbReference>
<reference evidence="4" key="1">
    <citation type="submission" date="2021-05" db="EMBL/GenBank/DDBJ databases">
        <title>Novel Bacillus species.</title>
        <authorList>
            <person name="Liu G."/>
        </authorList>
    </citation>
    <scope>NUCLEOTIDE SEQUENCE</scope>
    <source>
        <strain evidence="4">FJAT-49825</strain>
    </source>
</reference>